<dbReference type="InterPro" id="IPR013325">
    <property type="entry name" value="RNA_pol_sigma_r2"/>
</dbReference>
<organism evidence="8 9">
    <name type="scientific">Planomicrobium soli</name>
    <dbReference type="NCBI Taxonomy" id="1176648"/>
    <lineage>
        <taxon>Bacteria</taxon>
        <taxon>Bacillati</taxon>
        <taxon>Bacillota</taxon>
        <taxon>Bacilli</taxon>
        <taxon>Bacillales</taxon>
        <taxon>Caryophanaceae</taxon>
        <taxon>Planomicrobium</taxon>
    </lineage>
</organism>
<dbReference type="GO" id="GO:0003677">
    <property type="term" value="F:DNA binding"/>
    <property type="evidence" value="ECO:0007669"/>
    <property type="project" value="UniProtKB-KW"/>
</dbReference>
<keyword evidence="2" id="KW-0805">Transcription regulation</keyword>
<keyword evidence="5" id="KW-0804">Transcription</keyword>
<accession>A0A2P8H5N1</accession>
<evidence type="ECO:0000256" key="1">
    <source>
        <dbReference type="ARBA" id="ARBA00010641"/>
    </source>
</evidence>
<dbReference type="EMBL" id="PYAT01000002">
    <property type="protein sequence ID" value="PSL41499.1"/>
    <property type="molecule type" value="Genomic_DNA"/>
</dbReference>
<dbReference type="SUPFAM" id="SSF88946">
    <property type="entry name" value="Sigma2 domain of RNA polymerase sigma factors"/>
    <property type="match status" value="1"/>
</dbReference>
<keyword evidence="4" id="KW-0238">DNA-binding</keyword>
<dbReference type="CDD" id="cd06171">
    <property type="entry name" value="Sigma70_r4"/>
    <property type="match status" value="1"/>
</dbReference>
<dbReference type="InterPro" id="IPR013249">
    <property type="entry name" value="RNA_pol_sigma70_r4_t2"/>
</dbReference>
<dbReference type="InterPro" id="IPR007627">
    <property type="entry name" value="RNA_pol_sigma70_r2"/>
</dbReference>
<evidence type="ECO:0000256" key="5">
    <source>
        <dbReference type="ARBA" id="ARBA00023163"/>
    </source>
</evidence>
<dbReference type="SUPFAM" id="SSF88659">
    <property type="entry name" value="Sigma3 and sigma4 domains of RNA polymerase sigma factors"/>
    <property type="match status" value="1"/>
</dbReference>
<evidence type="ECO:0000259" key="6">
    <source>
        <dbReference type="Pfam" id="PF04542"/>
    </source>
</evidence>
<evidence type="ECO:0000313" key="8">
    <source>
        <dbReference type="EMBL" id="PSL41499.1"/>
    </source>
</evidence>
<dbReference type="PANTHER" id="PTHR43133:SF8">
    <property type="entry name" value="RNA POLYMERASE SIGMA FACTOR HI_1459-RELATED"/>
    <property type="match status" value="1"/>
</dbReference>
<dbReference type="GO" id="GO:0016987">
    <property type="term" value="F:sigma factor activity"/>
    <property type="evidence" value="ECO:0007669"/>
    <property type="project" value="UniProtKB-KW"/>
</dbReference>
<dbReference type="OrthoDB" id="2678696at2"/>
<comment type="caution">
    <text evidence="8">The sequence shown here is derived from an EMBL/GenBank/DDBJ whole genome shotgun (WGS) entry which is preliminary data.</text>
</comment>
<dbReference type="NCBIfam" id="TIGR02937">
    <property type="entry name" value="sigma70-ECF"/>
    <property type="match status" value="1"/>
</dbReference>
<name>A0A2P8H5N1_9BACL</name>
<dbReference type="InterPro" id="IPR036388">
    <property type="entry name" value="WH-like_DNA-bd_sf"/>
</dbReference>
<evidence type="ECO:0000256" key="2">
    <source>
        <dbReference type="ARBA" id="ARBA00023015"/>
    </source>
</evidence>
<dbReference type="Proteomes" id="UP000242682">
    <property type="component" value="Unassembled WGS sequence"/>
</dbReference>
<evidence type="ECO:0000313" key="9">
    <source>
        <dbReference type="Proteomes" id="UP000242682"/>
    </source>
</evidence>
<dbReference type="GO" id="GO:0006352">
    <property type="term" value="P:DNA-templated transcription initiation"/>
    <property type="evidence" value="ECO:0007669"/>
    <property type="project" value="InterPro"/>
</dbReference>
<dbReference type="InterPro" id="IPR039425">
    <property type="entry name" value="RNA_pol_sigma-70-like"/>
</dbReference>
<dbReference type="InterPro" id="IPR014284">
    <property type="entry name" value="RNA_pol_sigma-70_dom"/>
</dbReference>
<dbReference type="Pfam" id="PF08281">
    <property type="entry name" value="Sigma70_r4_2"/>
    <property type="match status" value="1"/>
</dbReference>
<keyword evidence="9" id="KW-1185">Reference proteome</keyword>
<protein>
    <submittedName>
        <fullName evidence="8">RNA polymerase sigma-70 factor (ECF subfamily)</fullName>
    </submittedName>
</protein>
<sequence>MEDFIGRLKRKDEEALTFMIHTYMPFLKGICQHILTKSCGQQAAEECLNDVFLTIWQKAHQFEGDAADFRKWAGIITKYKAIDSYRRHIKQQQRESTTDKVRNDGRTCDTEDAVLEKESREEMLFRLYKLPEADRELFLMRYYLELSNNEIADALGITVSAVENRLYRGKRKLVHLFERKERFI</sequence>
<dbReference type="Gene3D" id="1.10.10.10">
    <property type="entry name" value="Winged helix-like DNA-binding domain superfamily/Winged helix DNA-binding domain"/>
    <property type="match status" value="1"/>
</dbReference>
<dbReference type="AlphaFoldDB" id="A0A2P8H5N1"/>
<feature type="domain" description="RNA polymerase sigma factor 70 region 4 type 2" evidence="7">
    <location>
        <begin position="127"/>
        <end position="173"/>
    </location>
</feature>
<reference evidence="8 9" key="1">
    <citation type="submission" date="2018-03" db="EMBL/GenBank/DDBJ databases">
        <title>Genomic Encyclopedia of Type Strains, Phase III (KMG-III): the genomes of soil and plant-associated and newly described type strains.</title>
        <authorList>
            <person name="Whitman W."/>
        </authorList>
    </citation>
    <scope>NUCLEOTIDE SEQUENCE [LARGE SCALE GENOMIC DNA]</scope>
    <source>
        <strain evidence="8 9">CGMCC 1.12259</strain>
    </source>
</reference>
<evidence type="ECO:0000256" key="3">
    <source>
        <dbReference type="ARBA" id="ARBA00023082"/>
    </source>
</evidence>
<dbReference type="PANTHER" id="PTHR43133">
    <property type="entry name" value="RNA POLYMERASE ECF-TYPE SIGMA FACTO"/>
    <property type="match status" value="1"/>
</dbReference>
<dbReference type="Gene3D" id="1.10.1740.10">
    <property type="match status" value="1"/>
</dbReference>
<dbReference type="Pfam" id="PF04542">
    <property type="entry name" value="Sigma70_r2"/>
    <property type="match status" value="1"/>
</dbReference>
<feature type="domain" description="RNA polymerase sigma-70 region 2" evidence="6">
    <location>
        <begin position="19"/>
        <end position="88"/>
    </location>
</feature>
<dbReference type="RefSeq" id="WP_106532189.1">
    <property type="nucleotide sequence ID" value="NZ_PYAT01000002.1"/>
</dbReference>
<evidence type="ECO:0000259" key="7">
    <source>
        <dbReference type="Pfam" id="PF08281"/>
    </source>
</evidence>
<gene>
    <name evidence="8" type="ORF">B0H99_102183</name>
</gene>
<dbReference type="InterPro" id="IPR013324">
    <property type="entry name" value="RNA_pol_sigma_r3/r4-like"/>
</dbReference>
<comment type="similarity">
    <text evidence="1">Belongs to the sigma-70 factor family. ECF subfamily.</text>
</comment>
<evidence type="ECO:0000256" key="4">
    <source>
        <dbReference type="ARBA" id="ARBA00023125"/>
    </source>
</evidence>
<proteinExistence type="inferred from homology"/>
<keyword evidence="3" id="KW-0731">Sigma factor</keyword>